<accession>A0A4U5MCM1</accession>
<evidence type="ECO:0000313" key="1">
    <source>
        <dbReference type="EMBL" id="TKR66866.1"/>
    </source>
</evidence>
<sequence length="259" mass="30758">MDSVPFLFKQDVKALTFQDEKYPVVWNIDYKVDKPMKTRFCLYLQVFDGHCRYKLTTKTRNEVDPTSVNWSESEIHTIIVYDHDEREFQELTPKILSIFEHVFSKSQNLLNFLCAFLAPKNAESCLKVNRLLRAVPRFRFIWIIGCKHLDEVTVNAMREQRVQTVQTGRIRITKEAFACIQEFTKNCNFKEINVRVHKNSEVSCKTICKWLKKRVEVLKKEGKNAEFTTGKRPFWFWQKKGLDYCQYYAKDQLSVLIKS</sequence>
<name>A0A4U5MCM1_STECR</name>
<proteinExistence type="predicted"/>
<keyword evidence="2" id="KW-1185">Reference proteome</keyword>
<organism evidence="1 2">
    <name type="scientific">Steinernema carpocapsae</name>
    <name type="common">Entomopathogenic nematode</name>
    <dbReference type="NCBI Taxonomy" id="34508"/>
    <lineage>
        <taxon>Eukaryota</taxon>
        <taxon>Metazoa</taxon>
        <taxon>Ecdysozoa</taxon>
        <taxon>Nematoda</taxon>
        <taxon>Chromadorea</taxon>
        <taxon>Rhabditida</taxon>
        <taxon>Tylenchina</taxon>
        <taxon>Panagrolaimomorpha</taxon>
        <taxon>Strongyloidoidea</taxon>
        <taxon>Steinernematidae</taxon>
        <taxon>Steinernema</taxon>
    </lineage>
</organism>
<reference evidence="1 2" key="1">
    <citation type="journal article" date="2015" name="Genome Biol.">
        <title>Comparative genomics of Steinernema reveals deeply conserved gene regulatory networks.</title>
        <authorList>
            <person name="Dillman A.R."/>
            <person name="Macchietto M."/>
            <person name="Porter C.F."/>
            <person name="Rogers A."/>
            <person name="Williams B."/>
            <person name="Antoshechkin I."/>
            <person name="Lee M.M."/>
            <person name="Goodwin Z."/>
            <person name="Lu X."/>
            <person name="Lewis E.E."/>
            <person name="Goodrich-Blair H."/>
            <person name="Stock S.P."/>
            <person name="Adams B.J."/>
            <person name="Sternberg P.W."/>
            <person name="Mortazavi A."/>
        </authorList>
    </citation>
    <scope>NUCLEOTIDE SEQUENCE [LARGE SCALE GENOMIC DNA]</scope>
    <source>
        <strain evidence="1 2">ALL</strain>
    </source>
</reference>
<dbReference type="Proteomes" id="UP000298663">
    <property type="component" value="Unassembled WGS sequence"/>
</dbReference>
<protein>
    <submittedName>
        <fullName evidence="1">Uncharacterized protein</fullName>
    </submittedName>
</protein>
<dbReference type="EMBL" id="AZBU02000008">
    <property type="protein sequence ID" value="TKR66866.1"/>
    <property type="molecule type" value="Genomic_DNA"/>
</dbReference>
<reference evidence="1 2" key="2">
    <citation type="journal article" date="2019" name="G3 (Bethesda)">
        <title>Hybrid Assembly of the Genome of the Entomopathogenic Nematode Steinernema carpocapsae Identifies the X-Chromosome.</title>
        <authorList>
            <person name="Serra L."/>
            <person name="Macchietto M."/>
            <person name="Macias-Munoz A."/>
            <person name="McGill C.J."/>
            <person name="Rodriguez I.M."/>
            <person name="Rodriguez B."/>
            <person name="Murad R."/>
            <person name="Mortazavi A."/>
        </authorList>
    </citation>
    <scope>NUCLEOTIDE SEQUENCE [LARGE SCALE GENOMIC DNA]</scope>
    <source>
        <strain evidence="1 2">ALL</strain>
    </source>
</reference>
<evidence type="ECO:0000313" key="2">
    <source>
        <dbReference type="Proteomes" id="UP000298663"/>
    </source>
</evidence>
<dbReference type="AlphaFoldDB" id="A0A4U5MCM1"/>
<gene>
    <name evidence="1" type="ORF">L596_023098</name>
</gene>
<comment type="caution">
    <text evidence="1">The sequence shown here is derived from an EMBL/GenBank/DDBJ whole genome shotgun (WGS) entry which is preliminary data.</text>
</comment>